<evidence type="ECO:0000313" key="2">
    <source>
        <dbReference type="EMBL" id="MCA8383151.1"/>
    </source>
</evidence>
<sequence length="59" mass="6355">MIRDLRQLQLFLSVIQCGSVGRAADACGMTQPSLSRIIQKLEEHVGDGQEHSTDSSLAG</sequence>
<dbReference type="InterPro" id="IPR050950">
    <property type="entry name" value="HTH-type_LysR_regulators"/>
</dbReference>
<dbReference type="GO" id="GO:0005829">
    <property type="term" value="C:cytosol"/>
    <property type="evidence" value="ECO:0007669"/>
    <property type="project" value="TreeGrafter"/>
</dbReference>
<dbReference type="AlphaFoldDB" id="A0AAW4TM78"/>
<accession>A0AAW4TM78</accession>
<proteinExistence type="predicted"/>
<dbReference type="GO" id="GO:0003700">
    <property type="term" value="F:DNA-binding transcription factor activity"/>
    <property type="evidence" value="ECO:0007669"/>
    <property type="project" value="InterPro"/>
</dbReference>
<dbReference type="Pfam" id="PF00126">
    <property type="entry name" value="HTH_1"/>
    <property type="match status" value="1"/>
</dbReference>
<dbReference type="PANTHER" id="PTHR30419">
    <property type="entry name" value="HTH-TYPE TRANSCRIPTIONAL REGULATOR YBHD"/>
    <property type="match status" value="1"/>
</dbReference>
<evidence type="ECO:0000313" key="3">
    <source>
        <dbReference type="Proteomes" id="UP001199070"/>
    </source>
</evidence>
<organism evidence="2 3">
    <name type="scientific">Burkholderia cenocepacia</name>
    <dbReference type="NCBI Taxonomy" id="95486"/>
    <lineage>
        <taxon>Bacteria</taxon>
        <taxon>Pseudomonadati</taxon>
        <taxon>Pseudomonadota</taxon>
        <taxon>Betaproteobacteria</taxon>
        <taxon>Burkholderiales</taxon>
        <taxon>Burkholderiaceae</taxon>
        <taxon>Burkholderia</taxon>
        <taxon>Burkholderia cepacia complex</taxon>
    </lineage>
</organism>
<evidence type="ECO:0000259" key="1">
    <source>
        <dbReference type="PROSITE" id="PS50931"/>
    </source>
</evidence>
<protein>
    <submittedName>
        <fullName evidence="2">LysR family transcriptional regulator</fullName>
    </submittedName>
</protein>
<dbReference type="InterPro" id="IPR036388">
    <property type="entry name" value="WH-like_DNA-bd_sf"/>
</dbReference>
<dbReference type="InterPro" id="IPR000847">
    <property type="entry name" value="LysR_HTH_N"/>
</dbReference>
<reference evidence="2" key="1">
    <citation type="submission" date="2023-08" db="EMBL/GenBank/DDBJ databases">
        <title>A collection of bacterial strains from the Burkholderia cepacia Research Laboratory and Repository.</title>
        <authorList>
            <person name="Lipuma J."/>
            <person name="Spilker T."/>
        </authorList>
    </citation>
    <scope>NUCLEOTIDE SEQUENCE</scope>
    <source>
        <strain evidence="2">AU0862</strain>
    </source>
</reference>
<feature type="domain" description="HTH lysR-type" evidence="1">
    <location>
        <begin position="1"/>
        <end position="47"/>
    </location>
</feature>
<name>A0AAW4TM78_9BURK</name>
<dbReference type="EMBL" id="JAIZTC010000010">
    <property type="protein sequence ID" value="MCA8383151.1"/>
    <property type="molecule type" value="Genomic_DNA"/>
</dbReference>
<dbReference type="RefSeq" id="WP_175684100.1">
    <property type="nucleotide sequence ID" value="NZ_CADEQA010000019.1"/>
</dbReference>
<dbReference type="PROSITE" id="PS50931">
    <property type="entry name" value="HTH_LYSR"/>
    <property type="match status" value="1"/>
</dbReference>
<comment type="caution">
    <text evidence="2">The sequence shown here is derived from an EMBL/GenBank/DDBJ whole genome shotgun (WGS) entry which is preliminary data.</text>
</comment>
<dbReference type="Gene3D" id="1.10.10.10">
    <property type="entry name" value="Winged helix-like DNA-binding domain superfamily/Winged helix DNA-binding domain"/>
    <property type="match status" value="1"/>
</dbReference>
<dbReference type="InterPro" id="IPR036390">
    <property type="entry name" value="WH_DNA-bd_sf"/>
</dbReference>
<dbReference type="SUPFAM" id="SSF46785">
    <property type="entry name" value="Winged helix' DNA-binding domain"/>
    <property type="match status" value="1"/>
</dbReference>
<dbReference type="PANTHER" id="PTHR30419:SF8">
    <property type="entry name" value="NITROGEN ASSIMILATION TRANSCRIPTIONAL ACTIVATOR-RELATED"/>
    <property type="match status" value="1"/>
</dbReference>
<dbReference type="Proteomes" id="UP001199070">
    <property type="component" value="Unassembled WGS sequence"/>
</dbReference>
<gene>
    <name evidence="2" type="ORF">LGN22_30020</name>
</gene>